<sequence length="101" mass="11445">MRLALELGCSVRELLTRLTSAEITEWMAFERINGPLGGKRHDYNAALITKTIVDANSGKKRRRRKLTDFLLQWGGKRRRPQTGSEMAAKATAAFGINDERR</sequence>
<dbReference type="Proteomes" id="UP001595823">
    <property type="component" value="Unassembled WGS sequence"/>
</dbReference>
<keyword evidence="4" id="KW-1185">Reference proteome</keyword>
<dbReference type="Pfam" id="PF06223">
    <property type="entry name" value="Phage_tail_T"/>
    <property type="match status" value="1"/>
</dbReference>
<dbReference type="EMBL" id="JBHSDK010000002">
    <property type="protein sequence ID" value="MFC4333859.1"/>
    <property type="molecule type" value="Genomic_DNA"/>
</dbReference>
<organism evidence="3 4">
    <name type="scientific">Salininema proteolyticum</name>
    <dbReference type="NCBI Taxonomy" id="1607685"/>
    <lineage>
        <taxon>Bacteria</taxon>
        <taxon>Bacillati</taxon>
        <taxon>Actinomycetota</taxon>
        <taxon>Actinomycetes</taxon>
        <taxon>Glycomycetales</taxon>
        <taxon>Glycomycetaceae</taxon>
        <taxon>Salininema</taxon>
    </lineage>
</organism>
<proteinExistence type="predicted"/>
<evidence type="ECO:0000313" key="4">
    <source>
        <dbReference type="Proteomes" id="UP001595823"/>
    </source>
</evidence>
<evidence type="ECO:0000259" key="2">
    <source>
        <dbReference type="Pfam" id="PF06223"/>
    </source>
</evidence>
<evidence type="ECO:0000256" key="1">
    <source>
        <dbReference type="SAM" id="MobiDB-lite"/>
    </source>
</evidence>
<dbReference type="RefSeq" id="WP_380617598.1">
    <property type="nucleotide sequence ID" value="NZ_JBHSDK010000002.1"/>
</dbReference>
<protein>
    <submittedName>
        <fullName evidence="3">DUF4035 domain-containing protein</fullName>
    </submittedName>
</protein>
<feature type="domain" description="Minor tail T" evidence="2">
    <location>
        <begin position="19"/>
        <end position="94"/>
    </location>
</feature>
<feature type="region of interest" description="Disordered" evidence="1">
    <location>
        <begin position="77"/>
        <end position="101"/>
    </location>
</feature>
<dbReference type="InterPro" id="IPR009350">
    <property type="entry name" value="Phage_tail_T"/>
</dbReference>
<reference evidence="4" key="1">
    <citation type="journal article" date="2019" name="Int. J. Syst. Evol. Microbiol.">
        <title>The Global Catalogue of Microorganisms (GCM) 10K type strain sequencing project: providing services to taxonomists for standard genome sequencing and annotation.</title>
        <authorList>
            <consortium name="The Broad Institute Genomics Platform"/>
            <consortium name="The Broad Institute Genome Sequencing Center for Infectious Disease"/>
            <person name="Wu L."/>
            <person name="Ma J."/>
        </authorList>
    </citation>
    <scope>NUCLEOTIDE SEQUENCE [LARGE SCALE GENOMIC DNA]</scope>
    <source>
        <strain evidence="4">IBRC-M 10908</strain>
    </source>
</reference>
<name>A0ABV8TTK0_9ACTN</name>
<evidence type="ECO:0000313" key="3">
    <source>
        <dbReference type="EMBL" id="MFC4333859.1"/>
    </source>
</evidence>
<gene>
    <name evidence="3" type="ORF">ACFPET_01450</name>
</gene>
<accession>A0ABV8TTK0</accession>
<comment type="caution">
    <text evidence="3">The sequence shown here is derived from an EMBL/GenBank/DDBJ whole genome shotgun (WGS) entry which is preliminary data.</text>
</comment>